<organism evidence="6">
    <name type="scientific">marine metagenome</name>
    <dbReference type="NCBI Taxonomy" id="408172"/>
    <lineage>
        <taxon>unclassified sequences</taxon>
        <taxon>metagenomes</taxon>
        <taxon>ecological metagenomes</taxon>
    </lineage>
</organism>
<dbReference type="Pfam" id="PF16326">
    <property type="entry name" value="ABC_tran_CTD"/>
    <property type="match status" value="1"/>
</dbReference>
<dbReference type="InterPro" id="IPR027417">
    <property type="entry name" value="P-loop_NTPase"/>
</dbReference>
<keyword evidence="2" id="KW-0067">ATP-binding</keyword>
<evidence type="ECO:0000256" key="1">
    <source>
        <dbReference type="ARBA" id="ARBA00022741"/>
    </source>
</evidence>
<proteinExistence type="predicted"/>
<sequence length="265" mass="31029">EPVDSGKVNSGETIVYGYFTQAGIEIKEDKRVIEVLKDIAEVIVMADGKKVTASQFLQHFMFGPEMQYTYVSKLSGGERRRLYLLTILIKNPNFLILDEPTNDLDLLTLNKLEEFLLQFKGCLLLVSHDRYFMDKLTDHLFIFNGNGVIEDEYSSYSEYRKKLNTEEKKTKKTHKTDTEETLSTTQSAKKKKLSYKDKYEYEQLEIEIEKLEKEKNTLETALEDTDMSYEKMMDKSEKLGKITELIDEKLFRWMELDELANEIKN</sequence>
<dbReference type="GO" id="GO:0016887">
    <property type="term" value="F:ATP hydrolysis activity"/>
    <property type="evidence" value="ECO:0007669"/>
    <property type="project" value="InterPro"/>
</dbReference>
<dbReference type="Gene3D" id="3.40.50.300">
    <property type="entry name" value="P-loop containing nucleotide triphosphate hydrolases"/>
    <property type="match status" value="1"/>
</dbReference>
<dbReference type="EMBL" id="UINC01142504">
    <property type="protein sequence ID" value="SVD30873.1"/>
    <property type="molecule type" value="Genomic_DNA"/>
</dbReference>
<keyword evidence="1" id="KW-0547">Nucleotide-binding</keyword>
<feature type="domain" description="ABC transporter" evidence="4">
    <location>
        <begin position="35"/>
        <end position="102"/>
    </location>
</feature>
<evidence type="ECO:0000259" key="5">
    <source>
        <dbReference type="Pfam" id="PF16326"/>
    </source>
</evidence>
<dbReference type="PANTHER" id="PTHR42855">
    <property type="entry name" value="ABC TRANSPORTER ATP-BINDING SUBUNIT"/>
    <property type="match status" value="1"/>
</dbReference>
<dbReference type="InterPro" id="IPR003439">
    <property type="entry name" value="ABC_transporter-like_ATP-bd"/>
</dbReference>
<accession>A0A382U9D6</accession>
<feature type="domain" description="ABC transporter Uup C-terminal" evidence="5">
    <location>
        <begin position="192"/>
        <end position="258"/>
    </location>
</feature>
<dbReference type="AlphaFoldDB" id="A0A382U9D6"/>
<feature type="coiled-coil region" evidence="3">
    <location>
        <begin position="194"/>
        <end position="228"/>
    </location>
</feature>
<evidence type="ECO:0000313" key="6">
    <source>
        <dbReference type="EMBL" id="SVD30873.1"/>
    </source>
</evidence>
<dbReference type="InterPro" id="IPR037118">
    <property type="entry name" value="Val-tRNA_synth_C_sf"/>
</dbReference>
<dbReference type="InterPro" id="IPR051309">
    <property type="entry name" value="ABCF_ATPase"/>
</dbReference>
<dbReference type="Pfam" id="PF00005">
    <property type="entry name" value="ABC_tran"/>
    <property type="match status" value="1"/>
</dbReference>
<dbReference type="SUPFAM" id="SSF52540">
    <property type="entry name" value="P-loop containing nucleoside triphosphate hydrolases"/>
    <property type="match status" value="1"/>
</dbReference>
<evidence type="ECO:0000256" key="3">
    <source>
        <dbReference type="SAM" id="Coils"/>
    </source>
</evidence>
<dbReference type="Gene3D" id="1.10.287.380">
    <property type="entry name" value="Valyl-tRNA synthetase, C-terminal domain"/>
    <property type="match status" value="1"/>
</dbReference>
<evidence type="ECO:0000256" key="2">
    <source>
        <dbReference type="ARBA" id="ARBA00022840"/>
    </source>
</evidence>
<gene>
    <name evidence="6" type="ORF">METZ01_LOCUS383727</name>
</gene>
<dbReference type="GO" id="GO:0003677">
    <property type="term" value="F:DNA binding"/>
    <property type="evidence" value="ECO:0007669"/>
    <property type="project" value="InterPro"/>
</dbReference>
<dbReference type="PANTHER" id="PTHR42855:SF1">
    <property type="entry name" value="ABC TRANSPORTER DOMAIN-CONTAINING PROTEIN"/>
    <property type="match status" value="1"/>
</dbReference>
<dbReference type="GO" id="GO:0005524">
    <property type="term" value="F:ATP binding"/>
    <property type="evidence" value="ECO:0007669"/>
    <property type="project" value="UniProtKB-KW"/>
</dbReference>
<dbReference type="InterPro" id="IPR032524">
    <property type="entry name" value="ABC_tran_C"/>
</dbReference>
<name>A0A382U9D6_9ZZZZ</name>
<evidence type="ECO:0008006" key="7">
    <source>
        <dbReference type="Google" id="ProtNLM"/>
    </source>
</evidence>
<evidence type="ECO:0000259" key="4">
    <source>
        <dbReference type="Pfam" id="PF00005"/>
    </source>
</evidence>
<protein>
    <recommendedName>
        <fullName evidence="7">ABC transporter domain-containing protein</fullName>
    </recommendedName>
</protein>
<feature type="non-terminal residue" evidence="6">
    <location>
        <position position="1"/>
    </location>
</feature>
<keyword evidence="3" id="KW-0175">Coiled coil</keyword>
<reference evidence="6" key="1">
    <citation type="submission" date="2018-05" db="EMBL/GenBank/DDBJ databases">
        <authorList>
            <person name="Lanie J.A."/>
            <person name="Ng W.-L."/>
            <person name="Kazmierczak K.M."/>
            <person name="Andrzejewski T.M."/>
            <person name="Davidsen T.M."/>
            <person name="Wayne K.J."/>
            <person name="Tettelin H."/>
            <person name="Glass J.I."/>
            <person name="Rusch D."/>
            <person name="Podicherti R."/>
            <person name="Tsui H.-C.T."/>
            <person name="Winkler M.E."/>
        </authorList>
    </citation>
    <scope>NUCLEOTIDE SEQUENCE</scope>
</reference>